<dbReference type="PANTHER" id="PTHR30081">
    <property type="entry name" value="PROTEIN-EXPORT MEMBRANE PROTEIN SEC"/>
    <property type="match status" value="1"/>
</dbReference>
<keyword evidence="6 10" id="KW-0653">Protein transport</keyword>
<comment type="subcellular location">
    <subcellularLocation>
        <location evidence="1 10">Cell membrane</location>
        <topology evidence="1 10">Multi-pass membrane protein</topology>
    </subcellularLocation>
</comment>
<comment type="subunit">
    <text evidence="10">Forms a complex with SecD. Part of the essential Sec protein translocation apparatus which comprises SecA, SecYEG and auxiliary proteins SecDF. Other proteins may also be involved.</text>
</comment>
<feature type="transmembrane region" description="Helical" evidence="10">
    <location>
        <begin position="9"/>
        <end position="30"/>
    </location>
</feature>
<dbReference type="GO" id="GO:0005886">
    <property type="term" value="C:plasma membrane"/>
    <property type="evidence" value="ECO:0007669"/>
    <property type="project" value="UniProtKB-SubCell"/>
</dbReference>
<sequence>MNIIRWRIIWYIFSGALVVLSIVSLVFWGLRFGIDFTGGSLLEVKFADNRPTVEKIQEVLQPLELDGVSIQPSGDKGVLLRFKHVDEITHQTMVRQLSDAGGGEADELRFESIGPTIGKELQRRSLWALIVAMTFIVIYIAWAFRKVSRPVASWKYGLTAVLALAHDALITIGAFSLLGHFLGVEVDSLFVSALLTVVGFSVHDTIVVYDRTRENLFRHTLADFAETVNKSVNETIVRSINTSLTTILVLLSLYLFGGETIRYFSLALIIGIIIGTYSSIFLASPLLVEWYKLGAGGKKVKK</sequence>
<feature type="transmembrane region" description="Helical" evidence="10">
    <location>
        <begin position="156"/>
        <end position="182"/>
    </location>
</feature>
<keyword evidence="3 10" id="KW-1003">Cell membrane</keyword>
<dbReference type="Pfam" id="PF02355">
    <property type="entry name" value="SecD_SecF_C"/>
    <property type="match status" value="1"/>
</dbReference>
<dbReference type="InterPro" id="IPR022645">
    <property type="entry name" value="SecD/SecF_bac"/>
</dbReference>
<keyword evidence="5 10" id="KW-0812">Transmembrane</keyword>
<keyword evidence="7 10" id="KW-1133">Transmembrane helix</keyword>
<dbReference type="NCBIfam" id="TIGR00966">
    <property type="entry name" value="transloc_SecF"/>
    <property type="match status" value="1"/>
</dbReference>
<evidence type="ECO:0000256" key="10">
    <source>
        <dbReference type="HAMAP-Rule" id="MF_01464"/>
    </source>
</evidence>
<evidence type="ECO:0000313" key="12">
    <source>
        <dbReference type="EMBL" id="OHA55386.1"/>
    </source>
</evidence>
<evidence type="ECO:0000256" key="3">
    <source>
        <dbReference type="ARBA" id="ARBA00022475"/>
    </source>
</evidence>
<evidence type="ECO:0000256" key="1">
    <source>
        <dbReference type="ARBA" id="ARBA00004651"/>
    </source>
</evidence>
<evidence type="ECO:0000256" key="6">
    <source>
        <dbReference type="ARBA" id="ARBA00022927"/>
    </source>
</evidence>
<name>A0A1G2Q479_9BACT</name>
<comment type="function">
    <text evidence="10">Part of the Sec protein translocase complex. Interacts with the SecYEG preprotein conducting channel. SecDF uses the proton motive force (PMF) to complete protein translocation after the ATP-dependent function of SecA.</text>
</comment>
<feature type="domain" description="SSD" evidence="11">
    <location>
        <begin position="125"/>
        <end position="289"/>
    </location>
</feature>
<evidence type="ECO:0000256" key="9">
    <source>
        <dbReference type="ARBA" id="ARBA00023136"/>
    </source>
</evidence>
<dbReference type="GO" id="GO:0006605">
    <property type="term" value="P:protein targeting"/>
    <property type="evidence" value="ECO:0007669"/>
    <property type="project" value="UniProtKB-UniRule"/>
</dbReference>
<evidence type="ECO:0000256" key="8">
    <source>
        <dbReference type="ARBA" id="ARBA00023010"/>
    </source>
</evidence>
<dbReference type="GO" id="GO:0015450">
    <property type="term" value="F:protein-transporting ATPase activity"/>
    <property type="evidence" value="ECO:0007669"/>
    <property type="project" value="InterPro"/>
</dbReference>
<feature type="transmembrane region" description="Helical" evidence="10">
    <location>
        <begin position="188"/>
        <end position="209"/>
    </location>
</feature>
<evidence type="ECO:0000256" key="5">
    <source>
        <dbReference type="ARBA" id="ARBA00022692"/>
    </source>
</evidence>
<dbReference type="InterPro" id="IPR005665">
    <property type="entry name" value="SecF_bac"/>
</dbReference>
<evidence type="ECO:0000256" key="2">
    <source>
        <dbReference type="ARBA" id="ARBA00022448"/>
    </source>
</evidence>
<dbReference type="AlphaFoldDB" id="A0A1G2Q479"/>
<feature type="transmembrane region" description="Helical" evidence="10">
    <location>
        <begin position="240"/>
        <end position="257"/>
    </location>
</feature>
<dbReference type="Pfam" id="PF07549">
    <property type="entry name" value="Sec_GG"/>
    <property type="match status" value="1"/>
</dbReference>
<evidence type="ECO:0000313" key="13">
    <source>
        <dbReference type="Proteomes" id="UP000178199"/>
    </source>
</evidence>
<keyword evidence="4" id="KW-0997">Cell inner membrane</keyword>
<dbReference type="PANTHER" id="PTHR30081:SF8">
    <property type="entry name" value="PROTEIN TRANSLOCASE SUBUNIT SECF"/>
    <property type="match status" value="1"/>
</dbReference>
<dbReference type="Proteomes" id="UP000178199">
    <property type="component" value="Unassembled WGS sequence"/>
</dbReference>
<dbReference type="EMBL" id="MHTD01000034">
    <property type="protein sequence ID" value="OHA55386.1"/>
    <property type="molecule type" value="Genomic_DNA"/>
</dbReference>
<feature type="transmembrane region" description="Helical" evidence="10">
    <location>
        <begin position="263"/>
        <end position="288"/>
    </location>
</feature>
<dbReference type="InterPro" id="IPR022813">
    <property type="entry name" value="SecD/SecF_arch_bac"/>
</dbReference>
<feature type="transmembrane region" description="Helical" evidence="10">
    <location>
        <begin position="125"/>
        <end position="144"/>
    </location>
</feature>
<dbReference type="GO" id="GO:0065002">
    <property type="term" value="P:intracellular protein transmembrane transport"/>
    <property type="evidence" value="ECO:0007669"/>
    <property type="project" value="UniProtKB-UniRule"/>
</dbReference>
<dbReference type="InterPro" id="IPR048634">
    <property type="entry name" value="SecD_SecF_C"/>
</dbReference>
<dbReference type="InterPro" id="IPR000731">
    <property type="entry name" value="SSD"/>
</dbReference>
<dbReference type="Gene3D" id="1.20.1640.10">
    <property type="entry name" value="Multidrug efflux transporter AcrB transmembrane domain"/>
    <property type="match status" value="1"/>
</dbReference>
<organism evidence="12 13">
    <name type="scientific">Candidatus Veblenbacteria bacterium RIFOXYC1_FULL_42_9</name>
    <dbReference type="NCBI Taxonomy" id="1802427"/>
    <lineage>
        <taxon>Bacteria</taxon>
        <taxon>Candidatus Vebleniibacteriota</taxon>
    </lineage>
</organism>
<comment type="caution">
    <text evidence="12">The sequence shown here is derived from an EMBL/GenBank/DDBJ whole genome shotgun (WGS) entry which is preliminary data.</text>
</comment>
<keyword evidence="2 10" id="KW-0813">Transport</keyword>
<evidence type="ECO:0000256" key="7">
    <source>
        <dbReference type="ARBA" id="ARBA00022989"/>
    </source>
</evidence>
<evidence type="ECO:0000259" key="11">
    <source>
        <dbReference type="PROSITE" id="PS50156"/>
    </source>
</evidence>
<dbReference type="PROSITE" id="PS50156">
    <property type="entry name" value="SSD"/>
    <property type="match status" value="1"/>
</dbReference>
<dbReference type="InterPro" id="IPR022646">
    <property type="entry name" value="SecD/SecF_CS"/>
</dbReference>
<dbReference type="PRINTS" id="PR01755">
    <property type="entry name" value="SECFTRNLCASE"/>
</dbReference>
<dbReference type="GO" id="GO:0043952">
    <property type="term" value="P:protein transport by the Sec complex"/>
    <property type="evidence" value="ECO:0007669"/>
    <property type="project" value="UniProtKB-UniRule"/>
</dbReference>
<reference evidence="12 13" key="1">
    <citation type="journal article" date="2016" name="Nat. Commun.">
        <title>Thousands of microbial genomes shed light on interconnected biogeochemical processes in an aquifer system.</title>
        <authorList>
            <person name="Anantharaman K."/>
            <person name="Brown C.T."/>
            <person name="Hug L.A."/>
            <person name="Sharon I."/>
            <person name="Castelle C.J."/>
            <person name="Probst A.J."/>
            <person name="Thomas B.C."/>
            <person name="Singh A."/>
            <person name="Wilkins M.J."/>
            <person name="Karaoz U."/>
            <person name="Brodie E.L."/>
            <person name="Williams K.H."/>
            <person name="Hubbard S.S."/>
            <person name="Banfield J.F."/>
        </authorList>
    </citation>
    <scope>NUCLEOTIDE SEQUENCE [LARGE SCALE GENOMIC DNA]</scope>
</reference>
<dbReference type="SUPFAM" id="SSF82866">
    <property type="entry name" value="Multidrug efflux transporter AcrB transmembrane domain"/>
    <property type="match status" value="1"/>
</dbReference>
<evidence type="ECO:0000256" key="4">
    <source>
        <dbReference type="ARBA" id="ARBA00022519"/>
    </source>
</evidence>
<accession>A0A1G2Q479</accession>
<dbReference type="HAMAP" id="MF_01464_B">
    <property type="entry name" value="SecF_B"/>
    <property type="match status" value="1"/>
</dbReference>
<comment type="similarity">
    <text evidence="10">Belongs to the SecD/SecF family. SecF subfamily.</text>
</comment>
<protein>
    <recommendedName>
        <fullName evidence="10">Protein-export membrane protein SecF</fullName>
    </recommendedName>
</protein>
<gene>
    <name evidence="10" type="primary">secF</name>
    <name evidence="12" type="ORF">A2429_02530</name>
</gene>
<keyword evidence="8 10" id="KW-0811">Translocation</keyword>
<keyword evidence="9 10" id="KW-0472">Membrane</keyword>
<proteinExistence type="inferred from homology"/>